<evidence type="ECO:0000313" key="9">
    <source>
        <dbReference type="EMBL" id="CAC5365315.1"/>
    </source>
</evidence>
<dbReference type="InterPro" id="IPR017441">
    <property type="entry name" value="Protein_kinase_ATP_BS"/>
</dbReference>
<dbReference type="SUPFAM" id="SSF56112">
    <property type="entry name" value="Protein kinase-like (PK-like)"/>
    <property type="match status" value="1"/>
</dbReference>
<feature type="domain" description="Protein kinase" evidence="8">
    <location>
        <begin position="604"/>
        <end position="862"/>
    </location>
</feature>
<sequence length="905" mass="102865">MTSLSAELNRFCEFSKRTKQILDETKSCFDDINESGNSELGSLFKAELLREEEQEILDIAQRPPGIVILGQNSYSKFKIVNEIFNNGIFPVINSAGHDDLPFRMVRFRHGESLSYSLALPDDYEIVDHLDAYREQSKTVPLKDLQIHSADKASDSAILEISYNHVILRQGAQIIVAPSHGEINKVYKTCTESVSPILVYSFSDDLSDEEIETLQNLQEISQYESVCFIRVPKCKQYLTNGESPNNNSTNLTTDSIKDNVSSSSSRKIERTLDKVNGNPRPQSHSLIGKNKMTILKNTKVYEQLCDLGYLNENPTCRNTRRSFLSDYYETESDLIDNFESHSYRFNMFVQQTLQRYLVNSSTVLNNSHSRCLSMFIMSAFDMARDMLITPKKLMFAREKEVELYKSLMRISVAKTNEIREMIGSTIAENQNMLVQKAADYEFLGTLSRCLESLERIDKDHANENSTSEALKQIVNAAYQVEISLQSSSSFVRTLFERMKQLVQSMPWNSQPKIDLEWKKKLATDILSNLSEARLAKSISGQIKERLNKSHDAFAMALRQLEQKHTGRLDKIEEERLKLRKIHAPKVAKVALESTSIKDTILHGMPHMGREIGRGQYGVVYSCDSWAGCQPCAIKSVVPPDEKHWNDLALEFYYTKNIPEHERVVALRGSVIDYTYGGGTNPAVLLVMDRLVRDLYGAIKQGLDWISRLQVAIDVVEGIRYLHGEGLIHRDITVKNVLLDKANRAKITDLGFCKPEAMMSGSIVGTPIHMAPELFTGRYDNSVDVYAFGILFWYICAGHVKLPTAFERCDNKDHLWTGVKKGLRPERLAVFDTDCWELMQECWDGEPLKRPLLGDVQTRCIPVMQLALAIRYPAVMQFRIPAVAVILLAQETICTAAYNLHRKQLVC</sequence>
<keyword evidence="6" id="KW-0547">Nucleotide-binding</keyword>
<feature type="binding site" evidence="6">
    <location>
        <position position="633"/>
    </location>
    <ligand>
        <name>ATP</name>
        <dbReference type="ChEBI" id="CHEBI:30616"/>
    </ligand>
</feature>
<dbReference type="InterPro" id="IPR008266">
    <property type="entry name" value="Tyr_kinase_AS"/>
</dbReference>
<reference evidence="9 10" key="1">
    <citation type="submission" date="2020-06" db="EMBL/GenBank/DDBJ databases">
        <authorList>
            <person name="Li R."/>
            <person name="Bekaert M."/>
        </authorList>
    </citation>
    <scope>NUCLEOTIDE SEQUENCE [LARGE SCALE GENOMIC DNA]</scope>
    <source>
        <strain evidence="10">wild</strain>
    </source>
</reference>
<dbReference type="PANTHER" id="PTHR46392">
    <property type="entry name" value="DUAL SERINE/THREONINE AND TYROSINE PROTEIN KINASE"/>
    <property type="match status" value="1"/>
</dbReference>
<dbReference type="EMBL" id="CACVKT020001115">
    <property type="protein sequence ID" value="CAC5365315.1"/>
    <property type="molecule type" value="Genomic_DNA"/>
</dbReference>
<evidence type="ECO:0000256" key="1">
    <source>
        <dbReference type="ARBA" id="ARBA00004496"/>
    </source>
</evidence>
<dbReference type="PROSITE" id="PS00109">
    <property type="entry name" value="PROTEIN_KINASE_TYR"/>
    <property type="match status" value="1"/>
</dbReference>
<dbReference type="PROSITE" id="PS50011">
    <property type="entry name" value="PROTEIN_KINASE_DOM"/>
    <property type="match status" value="1"/>
</dbReference>
<name>A0A6J8ACF2_MYTCO</name>
<dbReference type="GO" id="GO:0070374">
    <property type="term" value="P:positive regulation of ERK1 and ERK2 cascade"/>
    <property type="evidence" value="ECO:0007669"/>
    <property type="project" value="TreeGrafter"/>
</dbReference>
<evidence type="ECO:0000256" key="3">
    <source>
        <dbReference type="ARBA" id="ARBA00022527"/>
    </source>
</evidence>
<dbReference type="InterPro" id="IPR051302">
    <property type="entry name" value="Dual_SerThr-Tyr_Kinase"/>
</dbReference>
<dbReference type="OrthoDB" id="122279at2759"/>
<evidence type="ECO:0000256" key="5">
    <source>
        <dbReference type="ARBA" id="ARBA00022777"/>
    </source>
</evidence>
<proteinExistence type="predicted"/>
<dbReference type="Pfam" id="PF00069">
    <property type="entry name" value="Pkinase"/>
    <property type="match status" value="1"/>
</dbReference>
<evidence type="ECO:0000256" key="6">
    <source>
        <dbReference type="PROSITE-ProRule" id="PRU10141"/>
    </source>
</evidence>
<evidence type="ECO:0000256" key="4">
    <source>
        <dbReference type="ARBA" id="ARBA00022679"/>
    </source>
</evidence>
<evidence type="ECO:0000256" key="2">
    <source>
        <dbReference type="ARBA" id="ARBA00022490"/>
    </source>
</evidence>
<dbReference type="InterPro" id="IPR011009">
    <property type="entry name" value="Kinase-like_dom_sf"/>
</dbReference>
<feature type="compositionally biased region" description="Polar residues" evidence="7">
    <location>
        <begin position="238"/>
        <end position="259"/>
    </location>
</feature>
<dbReference type="GO" id="GO:0044344">
    <property type="term" value="P:cellular response to fibroblast growth factor stimulus"/>
    <property type="evidence" value="ECO:0007669"/>
    <property type="project" value="TreeGrafter"/>
</dbReference>
<keyword evidence="5" id="KW-0418">Kinase</keyword>
<keyword evidence="4" id="KW-0808">Transferase</keyword>
<dbReference type="Gene3D" id="1.10.510.10">
    <property type="entry name" value="Transferase(Phosphotransferase) domain 1"/>
    <property type="match status" value="1"/>
</dbReference>
<keyword evidence="10" id="KW-1185">Reference proteome</keyword>
<dbReference type="GO" id="GO:0005737">
    <property type="term" value="C:cytoplasm"/>
    <property type="evidence" value="ECO:0007669"/>
    <property type="project" value="UniProtKB-SubCell"/>
</dbReference>
<dbReference type="GO" id="GO:0045743">
    <property type="term" value="P:positive regulation of fibroblast growth factor receptor signaling pathway"/>
    <property type="evidence" value="ECO:0007669"/>
    <property type="project" value="TreeGrafter"/>
</dbReference>
<dbReference type="GO" id="GO:0004674">
    <property type="term" value="F:protein serine/threonine kinase activity"/>
    <property type="evidence" value="ECO:0007669"/>
    <property type="project" value="UniProtKB-KW"/>
</dbReference>
<dbReference type="PROSITE" id="PS00107">
    <property type="entry name" value="PROTEIN_KINASE_ATP"/>
    <property type="match status" value="1"/>
</dbReference>
<dbReference type="Proteomes" id="UP000507470">
    <property type="component" value="Unassembled WGS sequence"/>
</dbReference>
<evidence type="ECO:0000313" key="10">
    <source>
        <dbReference type="Proteomes" id="UP000507470"/>
    </source>
</evidence>
<evidence type="ECO:0000259" key="8">
    <source>
        <dbReference type="PROSITE" id="PS50011"/>
    </source>
</evidence>
<dbReference type="GO" id="GO:0005524">
    <property type="term" value="F:ATP binding"/>
    <property type="evidence" value="ECO:0007669"/>
    <property type="project" value="UniProtKB-UniRule"/>
</dbReference>
<evidence type="ECO:0000256" key="7">
    <source>
        <dbReference type="SAM" id="MobiDB-lite"/>
    </source>
</evidence>
<dbReference type="AlphaFoldDB" id="A0A6J8ACF2"/>
<comment type="subcellular location">
    <subcellularLocation>
        <location evidence="1">Cytoplasm</location>
    </subcellularLocation>
</comment>
<gene>
    <name evidence="9" type="ORF">MCOR_6047</name>
</gene>
<feature type="region of interest" description="Disordered" evidence="7">
    <location>
        <begin position="238"/>
        <end position="262"/>
    </location>
</feature>
<protein>
    <recommendedName>
        <fullName evidence="8">Protein kinase domain-containing protein</fullName>
    </recommendedName>
</protein>
<keyword evidence="6" id="KW-0067">ATP-binding</keyword>
<keyword evidence="2" id="KW-0963">Cytoplasm</keyword>
<dbReference type="GO" id="GO:0043066">
    <property type="term" value="P:negative regulation of apoptotic process"/>
    <property type="evidence" value="ECO:0007669"/>
    <property type="project" value="TreeGrafter"/>
</dbReference>
<accession>A0A6J8ACF2</accession>
<dbReference type="PANTHER" id="PTHR46392:SF1">
    <property type="entry name" value="DUAL SERINE_THREONINE AND TYROSINE PROTEIN KINASE"/>
    <property type="match status" value="1"/>
</dbReference>
<dbReference type="InterPro" id="IPR000719">
    <property type="entry name" value="Prot_kinase_dom"/>
</dbReference>
<keyword evidence="3" id="KW-0723">Serine/threonine-protein kinase</keyword>
<organism evidence="9 10">
    <name type="scientific">Mytilus coruscus</name>
    <name type="common">Sea mussel</name>
    <dbReference type="NCBI Taxonomy" id="42192"/>
    <lineage>
        <taxon>Eukaryota</taxon>
        <taxon>Metazoa</taxon>
        <taxon>Spiralia</taxon>
        <taxon>Lophotrochozoa</taxon>
        <taxon>Mollusca</taxon>
        <taxon>Bivalvia</taxon>
        <taxon>Autobranchia</taxon>
        <taxon>Pteriomorphia</taxon>
        <taxon>Mytilida</taxon>
        <taxon>Mytiloidea</taxon>
        <taxon>Mytilidae</taxon>
        <taxon>Mytilinae</taxon>
        <taxon>Mytilus</taxon>
    </lineage>
</organism>